<keyword evidence="5 10" id="KW-0732">Signal</keyword>
<keyword evidence="12" id="KW-1185">Reference proteome</keyword>
<dbReference type="GO" id="GO:0007218">
    <property type="term" value="P:neuropeptide signaling pathway"/>
    <property type="evidence" value="ECO:0007669"/>
    <property type="project" value="TreeGrafter"/>
</dbReference>
<organism evidence="11 12">
    <name type="scientific">Hippocampus comes</name>
    <name type="common">Tiger tail seahorse</name>
    <dbReference type="NCBI Taxonomy" id="109280"/>
    <lineage>
        <taxon>Eukaryota</taxon>
        <taxon>Metazoa</taxon>
        <taxon>Chordata</taxon>
        <taxon>Craniata</taxon>
        <taxon>Vertebrata</taxon>
        <taxon>Euteleostomi</taxon>
        <taxon>Actinopterygii</taxon>
        <taxon>Neopterygii</taxon>
        <taxon>Teleostei</taxon>
        <taxon>Neoteleostei</taxon>
        <taxon>Acanthomorphata</taxon>
        <taxon>Syngnathiaria</taxon>
        <taxon>Syngnathiformes</taxon>
        <taxon>Syngnathoidei</taxon>
        <taxon>Syngnathidae</taxon>
        <taxon>Hippocampus</taxon>
    </lineage>
</organism>
<evidence type="ECO:0000256" key="5">
    <source>
        <dbReference type="ARBA" id="ARBA00022729"/>
    </source>
</evidence>
<dbReference type="Pfam" id="PF00212">
    <property type="entry name" value="ANP"/>
    <property type="match status" value="1"/>
</dbReference>
<feature type="compositionally biased region" description="Basic and acidic residues" evidence="9">
    <location>
        <begin position="80"/>
        <end position="92"/>
    </location>
</feature>
<evidence type="ECO:0000256" key="8">
    <source>
        <dbReference type="RuleBase" id="RU003686"/>
    </source>
</evidence>
<keyword evidence="4" id="KW-0372">Hormone</keyword>
<dbReference type="PROSITE" id="PS00263">
    <property type="entry name" value="NATRIURETIC_PEPTIDE"/>
    <property type="match status" value="1"/>
</dbReference>
<dbReference type="GeneTree" id="ENSGT00940000169392"/>
<dbReference type="PRINTS" id="PR00711">
    <property type="entry name" value="ANATPEPTIDE"/>
</dbReference>
<feature type="signal peptide" evidence="10">
    <location>
        <begin position="1"/>
        <end position="21"/>
    </location>
</feature>
<sequence length="144" mass="15928">MRLVVLWGLLPLLCRYTLVSSHSLGRSSSPGDLAELKSLLERFEETLAEAAQEDTSEMDYATMNQEPERGQSDRGWNTQQDRDQEPATEERSQAVAEVQNRALSARNRLLDLLVTARKRASGCFGARMDRIGNASGLGCNTARG</sequence>
<reference evidence="11" key="1">
    <citation type="submission" date="2025-08" db="UniProtKB">
        <authorList>
            <consortium name="Ensembl"/>
        </authorList>
    </citation>
    <scope>IDENTIFICATION</scope>
</reference>
<dbReference type="KEGG" id="hcq:109528291"/>
<dbReference type="SMART" id="SM00183">
    <property type="entry name" value="NAT_PEP"/>
    <property type="match status" value="1"/>
</dbReference>
<dbReference type="RefSeq" id="XP_019746231.1">
    <property type="nucleotide sequence ID" value="XM_019890672.1"/>
</dbReference>
<dbReference type="GO" id="GO:0006182">
    <property type="term" value="P:cGMP biosynthetic process"/>
    <property type="evidence" value="ECO:0007669"/>
    <property type="project" value="TreeGrafter"/>
</dbReference>
<feature type="chain" id="PRO_5018548052" evidence="10">
    <location>
        <begin position="22"/>
        <end position="144"/>
    </location>
</feature>
<dbReference type="CTD" id="4878"/>
<protein>
    <submittedName>
        <fullName evidence="11">Natriuretic peptides A-like</fullName>
    </submittedName>
</protein>
<dbReference type="GO" id="GO:0003085">
    <property type="term" value="P:negative regulation of systemic arterial blood pressure"/>
    <property type="evidence" value="ECO:0007669"/>
    <property type="project" value="TreeGrafter"/>
</dbReference>
<dbReference type="RefSeq" id="XP_019746232.1">
    <property type="nucleotide sequence ID" value="XM_019890673.1"/>
</dbReference>
<dbReference type="InterPro" id="IPR002407">
    <property type="entry name" value="Natriuretic_peptide_atrial"/>
</dbReference>
<evidence type="ECO:0000256" key="9">
    <source>
        <dbReference type="SAM" id="MobiDB-lite"/>
    </source>
</evidence>
<dbReference type="GO" id="GO:0051427">
    <property type="term" value="F:hormone receptor binding"/>
    <property type="evidence" value="ECO:0007669"/>
    <property type="project" value="TreeGrafter"/>
</dbReference>
<evidence type="ECO:0000256" key="2">
    <source>
        <dbReference type="ARBA" id="ARBA00009041"/>
    </source>
</evidence>
<dbReference type="GeneID" id="109528291"/>
<comment type="similarity">
    <text evidence="2 8">Belongs to the natriuretic peptide family.</text>
</comment>
<dbReference type="OrthoDB" id="8865096at2759"/>
<proteinExistence type="inferred from homology"/>
<comment type="subcellular location">
    <subcellularLocation>
        <location evidence="1 8">Secreted</location>
    </subcellularLocation>
</comment>
<evidence type="ECO:0000256" key="10">
    <source>
        <dbReference type="SAM" id="SignalP"/>
    </source>
</evidence>
<dbReference type="Ensembl" id="ENSHCOT00000026486.1">
    <property type="protein sequence ID" value="ENSHCOP00000024569.1"/>
    <property type="gene ID" value="ENSHCOG00000014015.1"/>
</dbReference>
<dbReference type="InterPro" id="IPR000663">
    <property type="entry name" value="Natr_peptide"/>
</dbReference>
<keyword evidence="3" id="KW-0964">Secreted</keyword>
<dbReference type="InterPro" id="IPR030480">
    <property type="entry name" value="Natr_peptide_CS"/>
</dbReference>
<dbReference type="PANTHER" id="PTHR14066">
    <property type="entry name" value="ATRIAL NATRIURETIC FACTOR PRECURSOR"/>
    <property type="match status" value="1"/>
</dbReference>
<dbReference type="STRING" id="109280.ENSHCOP00000024569"/>
<evidence type="ECO:0000256" key="3">
    <source>
        <dbReference type="ARBA" id="ARBA00022525"/>
    </source>
</evidence>
<dbReference type="GO" id="GO:0005615">
    <property type="term" value="C:extracellular space"/>
    <property type="evidence" value="ECO:0007669"/>
    <property type="project" value="TreeGrafter"/>
</dbReference>
<feature type="region of interest" description="Disordered" evidence="9">
    <location>
        <begin position="50"/>
        <end position="97"/>
    </location>
</feature>
<name>A0A3Q2Z1Q8_HIPCM</name>
<dbReference type="Proteomes" id="UP000264820">
    <property type="component" value="Unplaced"/>
</dbReference>
<reference evidence="11" key="2">
    <citation type="submission" date="2025-09" db="UniProtKB">
        <authorList>
            <consortium name="Ensembl"/>
        </authorList>
    </citation>
    <scope>IDENTIFICATION</scope>
</reference>
<dbReference type="GO" id="GO:0097746">
    <property type="term" value="P:blood vessel diameter maintenance"/>
    <property type="evidence" value="ECO:0007669"/>
    <property type="project" value="UniProtKB-KW"/>
</dbReference>
<keyword evidence="7" id="KW-1015">Disulfide bond</keyword>
<dbReference type="InterPro" id="IPR050787">
    <property type="entry name" value="Natriuretic_peptide"/>
</dbReference>
<evidence type="ECO:0000256" key="7">
    <source>
        <dbReference type="ARBA" id="ARBA00023157"/>
    </source>
</evidence>
<dbReference type="GO" id="GO:0005737">
    <property type="term" value="C:cytoplasm"/>
    <property type="evidence" value="ECO:0007669"/>
    <property type="project" value="TreeGrafter"/>
</dbReference>
<evidence type="ECO:0000256" key="1">
    <source>
        <dbReference type="ARBA" id="ARBA00004613"/>
    </source>
</evidence>
<accession>A0A3Q2Z1Q8</accession>
<dbReference type="GO" id="GO:0007168">
    <property type="term" value="P:receptor guanylyl cyclase signaling pathway"/>
    <property type="evidence" value="ECO:0007669"/>
    <property type="project" value="TreeGrafter"/>
</dbReference>
<dbReference type="GO" id="GO:0019934">
    <property type="term" value="P:cGMP-mediated signaling"/>
    <property type="evidence" value="ECO:0007669"/>
    <property type="project" value="TreeGrafter"/>
</dbReference>
<evidence type="ECO:0000313" key="11">
    <source>
        <dbReference type="Ensembl" id="ENSHCOP00000024569.1"/>
    </source>
</evidence>
<dbReference type="PANTHER" id="PTHR14066:SF10">
    <property type="entry name" value="NATRIURETIC PEPTIDES B"/>
    <property type="match status" value="1"/>
</dbReference>
<evidence type="ECO:0000256" key="6">
    <source>
        <dbReference type="ARBA" id="ARBA00022858"/>
    </source>
</evidence>
<keyword evidence="6 8" id="KW-0838">Vasoactive</keyword>
<evidence type="ECO:0000256" key="4">
    <source>
        <dbReference type="ARBA" id="ARBA00022702"/>
    </source>
</evidence>
<evidence type="ECO:0000313" key="12">
    <source>
        <dbReference type="Proteomes" id="UP000264820"/>
    </source>
</evidence>
<dbReference type="GO" id="GO:0005179">
    <property type="term" value="F:hormone activity"/>
    <property type="evidence" value="ECO:0007669"/>
    <property type="project" value="UniProtKB-KW"/>
</dbReference>
<dbReference type="AlphaFoldDB" id="A0A3Q2Z1Q8"/>